<dbReference type="GO" id="GO:0005524">
    <property type="term" value="F:ATP binding"/>
    <property type="evidence" value="ECO:0007669"/>
    <property type="project" value="UniProtKB-KW"/>
</dbReference>
<dbReference type="CDD" id="cd03293">
    <property type="entry name" value="ABC_NrtD_SsuB_transporters"/>
    <property type="match status" value="1"/>
</dbReference>
<evidence type="ECO:0000256" key="3">
    <source>
        <dbReference type="ARBA" id="ARBA00022741"/>
    </source>
</evidence>
<dbReference type="PANTHER" id="PTHR42788:SF13">
    <property type="entry name" value="ALIPHATIC SULFONATES IMPORT ATP-BINDING PROTEIN SSUB"/>
    <property type="match status" value="1"/>
</dbReference>
<dbReference type="PROSITE" id="PS00211">
    <property type="entry name" value="ABC_TRANSPORTER_1"/>
    <property type="match status" value="1"/>
</dbReference>
<evidence type="ECO:0000256" key="2">
    <source>
        <dbReference type="ARBA" id="ARBA00022448"/>
    </source>
</evidence>
<dbReference type="InterPro" id="IPR003439">
    <property type="entry name" value="ABC_transporter-like_ATP-bd"/>
</dbReference>
<feature type="domain" description="ABC transporter" evidence="5">
    <location>
        <begin position="6"/>
        <end position="240"/>
    </location>
</feature>
<evidence type="ECO:0000256" key="4">
    <source>
        <dbReference type="ARBA" id="ARBA00022840"/>
    </source>
</evidence>
<evidence type="ECO:0000256" key="1">
    <source>
        <dbReference type="ARBA" id="ARBA00005417"/>
    </source>
</evidence>
<keyword evidence="3" id="KW-0547">Nucleotide-binding</keyword>
<sequence>MTRQALEFRNVTKIFRASHRGSTEVTAISDVSFQVAEGEVVSIIGPSGCGKSTCLNLGSGLDPATTGEIYVDGERVTRPISHVAFMLQKDLLLPWRTIRENVELGLEIQKLVTAESKARAIELLEKCHLGGFVNSYPHELSGGMRQRAALARTLAVDPSVLLMDEPFSALDAQTKMVLQQDLGKTLAETGKTALFITHDLVEAIALSDRVLVMSQRPGTIIEEIVVEIPDRDNPMQRRQHERVGGYVAALMDLLHIGEAAEA</sequence>
<evidence type="ECO:0000259" key="5">
    <source>
        <dbReference type="PROSITE" id="PS50893"/>
    </source>
</evidence>
<keyword evidence="4 6" id="KW-0067">ATP-binding</keyword>
<dbReference type="PROSITE" id="PS50893">
    <property type="entry name" value="ABC_TRANSPORTER_2"/>
    <property type="match status" value="1"/>
</dbReference>
<keyword evidence="6" id="KW-0378">Hydrolase</keyword>
<dbReference type="EMBL" id="FWFR01000002">
    <property type="protein sequence ID" value="SLN63561.1"/>
    <property type="molecule type" value="Genomic_DNA"/>
</dbReference>
<name>A0A1Y5TH58_9PROT</name>
<dbReference type="InterPro" id="IPR003593">
    <property type="entry name" value="AAA+_ATPase"/>
</dbReference>
<dbReference type="InterPro" id="IPR027417">
    <property type="entry name" value="P-loop_NTPase"/>
</dbReference>
<dbReference type="SUPFAM" id="SSF52540">
    <property type="entry name" value="P-loop containing nucleoside triphosphate hydrolases"/>
    <property type="match status" value="1"/>
</dbReference>
<protein>
    <submittedName>
        <fullName evidence="6">Taurine import ATP-binding protein TauB</fullName>
        <ecNumber evidence="6">3.6.3.36</ecNumber>
    </submittedName>
</protein>
<reference evidence="6 7" key="1">
    <citation type="submission" date="2017-03" db="EMBL/GenBank/DDBJ databases">
        <authorList>
            <person name="Afonso C.L."/>
            <person name="Miller P.J."/>
            <person name="Scott M.A."/>
            <person name="Spackman E."/>
            <person name="Goraichik I."/>
            <person name="Dimitrov K.M."/>
            <person name="Suarez D.L."/>
            <person name="Swayne D.E."/>
        </authorList>
    </citation>
    <scope>NUCLEOTIDE SEQUENCE [LARGE SCALE GENOMIC DNA]</scope>
    <source>
        <strain evidence="6 7">CECT 7691</strain>
    </source>
</reference>
<comment type="similarity">
    <text evidence="1">Belongs to the ABC transporter superfamily.</text>
</comment>
<organism evidence="6 7">
    <name type="scientific">Oceanibacterium hippocampi</name>
    <dbReference type="NCBI Taxonomy" id="745714"/>
    <lineage>
        <taxon>Bacteria</taxon>
        <taxon>Pseudomonadati</taxon>
        <taxon>Pseudomonadota</taxon>
        <taxon>Alphaproteobacteria</taxon>
        <taxon>Sneathiellales</taxon>
        <taxon>Sneathiellaceae</taxon>
        <taxon>Oceanibacterium</taxon>
    </lineage>
</organism>
<dbReference type="InParanoid" id="A0A1Y5TH58"/>
<proteinExistence type="inferred from homology"/>
<keyword evidence="2" id="KW-0813">Transport</keyword>
<dbReference type="AlphaFoldDB" id="A0A1Y5TH58"/>
<dbReference type="PANTHER" id="PTHR42788">
    <property type="entry name" value="TAURINE IMPORT ATP-BINDING PROTEIN-RELATED"/>
    <property type="match status" value="1"/>
</dbReference>
<gene>
    <name evidence="6" type="primary">tauB_3</name>
    <name evidence="6" type="ORF">OCH7691_02853</name>
</gene>
<accession>A0A1Y5TH58</accession>
<dbReference type="InterPro" id="IPR050166">
    <property type="entry name" value="ABC_transporter_ATP-bind"/>
</dbReference>
<evidence type="ECO:0000313" key="6">
    <source>
        <dbReference type="EMBL" id="SLN63561.1"/>
    </source>
</evidence>
<evidence type="ECO:0000313" key="7">
    <source>
        <dbReference type="Proteomes" id="UP000193200"/>
    </source>
</evidence>
<dbReference type="Gene3D" id="3.40.50.300">
    <property type="entry name" value="P-loop containing nucleotide triphosphate hydrolases"/>
    <property type="match status" value="1"/>
</dbReference>
<dbReference type="Pfam" id="PF00005">
    <property type="entry name" value="ABC_tran"/>
    <property type="match status" value="1"/>
</dbReference>
<keyword evidence="7" id="KW-1185">Reference proteome</keyword>
<dbReference type="EC" id="3.6.3.36" evidence="6"/>
<dbReference type="InterPro" id="IPR017871">
    <property type="entry name" value="ABC_transporter-like_CS"/>
</dbReference>
<dbReference type="Proteomes" id="UP000193200">
    <property type="component" value="Unassembled WGS sequence"/>
</dbReference>
<dbReference type="GO" id="GO:0016887">
    <property type="term" value="F:ATP hydrolysis activity"/>
    <property type="evidence" value="ECO:0007669"/>
    <property type="project" value="InterPro"/>
</dbReference>
<dbReference type="SMART" id="SM00382">
    <property type="entry name" value="AAA"/>
    <property type="match status" value="1"/>
</dbReference>
<dbReference type="RefSeq" id="WP_085884177.1">
    <property type="nucleotide sequence ID" value="NZ_FWFR01000002.1"/>
</dbReference>